<proteinExistence type="predicted"/>
<dbReference type="Proteomes" id="UP000636709">
    <property type="component" value="Unassembled WGS sequence"/>
</dbReference>
<organism evidence="4 5">
    <name type="scientific">Digitaria exilis</name>
    <dbReference type="NCBI Taxonomy" id="1010633"/>
    <lineage>
        <taxon>Eukaryota</taxon>
        <taxon>Viridiplantae</taxon>
        <taxon>Streptophyta</taxon>
        <taxon>Embryophyta</taxon>
        <taxon>Tracheophyta</taxon>
        <taxon>Spermatophyta</taxon>
        <taxon>Magnoliopsida</taxon>
        <taxon>Liliopsida</taxon>
        <taxon>Poales</taxon>
        <taxon>Poaceae</taxon>
        <taxon>PACMAD clade</taxon>
        <taxon>Panicoideae</taxon>
        <taxon>Panicodae</taxon>
        <taxon>Paniceae</taxon>
        <taxon>Anthephorinae</taxon>
        <taxon>Digitaria</taxon>
    </lineage>
</organism>
<feature type="domain" description="FBD" evidence="2">
    <location>
        <begin position="390"/>
        <end position="431"/>
    </location>
</feature>
<dbReference type="PANTHER" id="PTHR34145:SF52">
    <property type="entry name" value="OS02G0105800 PROTEIN"/>
    <property type="match status" value="1"/>
</dbReference>
<accession>A0A835BRK7</accession>
<sequence length="502" mass="56096">MQSEQQRPLQTLDSNGSFAMVDEIQGSPSTYHRVDDGDSESGETLGDSNGGKTLGDLKSGETLGDSKDGETLGYSIPDLPKDIWCRIHSLMPMDAAARAAYLSHTFLSSWRCYPKLTLTRKALCSKTRGDKLIPRIDSILRNHSGTGLKTLSLELFRERNSFPYIDGWLQIAVKPGIEELTLFLYEEYIFPISLLSLGVRSSVRSLELRSCVFRPTLELGPLRGLTRLGLRDVRITGQELECLLSNSLALEHLDLIHCYEINFLKIPSTLRQLSCVKVCGCSYMQAVENKAPSLSNFTFYGGVSKLSLGATLPMMKVFIMRCDKVIHNARANLPSIMPNLKRLELGSTFEVNTPMLPTKFLNLKHLIIQVHQKYMEHESVFEGSSHLRQLPECRHERLKSFEVIGFSSAKGLVELTCCIVKNAISLKRLTLDTLHGYSCLGGPDDSDYCDNICCPVSEDVVVEEAFRGVAAIRKYIDNKVPPTAELIVLEPCPRCHTAKWIE</sequence>
<gene>
    <name evidence="4" type="ORF">HU200_028401</name>
</gene>
<dbReference type="AlphaFoldDB" id="A0A835BRK7"/>
<feature type="domain" description="At1g61320/AtMIF1 LRR" evidence="3">
    <location>
        <begin position="139"/>
        <end position="371"/>
    </location>
</feature>
<evidence type="ECO:0000259" key="3">
    <source>
        <dbReference type="Pfam" id="PF23622"/>
    </source>
</evidence>
<dbReference type="Pfam" id="PF08387">
    <property type="entry name" value="FBD"/>
    <property type="match status" value="1"/>
</dbReference>
<dbReference type="InterPro" id="IPR053772">
    <property type="entry name" value="At1g61320/At1g61330-like"/>
</dbReference>
<feature type="region of interest" description="Disordered" evidence="1">
    <location>
        <begin position="1"/>
        <end position="71"/>
    </location>
</feature>
<evidence type="ECO:0000256" key="1">
    <source>
        <dbReference type="SAM" id="MobiDB-lite"/>
    </source>
</evidence>
<dbReference type="SUPFAM" id="SSF52058">
    <property type="entry name" value="L domain-like"/>
    <property type="match status" value="1"/>
</dbReference>
<dbReference type="PANTHER" id="PTHR34145">
    <property type="entry name" value="OS02G0105600 PROTEIN"/>
    <property type="match status" value="1"/>
</dbReference>
<comment type="caution">
    <text evidence="4">The sequence shown here is derived from an EMBL/GenBank/DDBJ whole genome shotgun (WGS) entry which is preliminary data.</text>
</comment>
<dbReference type="OrthoDB" id="600819at2759"/>
<dbReference type="Gene3D" id="3.80.10.10">
    <property type="entry name" value="Ribonuclease Inhibitor"/>
    <property type="match status" value="1"/>
</dbReference>
<evidence type="ECO:0000313" key="4">
    <source>
        <dbReference type="EMBL" id="KAF8712644.1"/>
    </source>
</evidence>
<reference evidence="4" key="1">
    <citation type="submission" date="2020-07" db="EMBL/GenBank/DDBJ databases">
        <title>Genome sequence and genetic diversity analysis of an under-domesticated orphan crop, white fonio (Digitaria exilis).</title>
        <authorList>
            <person name="Bennetzen J.L."/>
            <person name="Chen S."/>
            <person name="Ma X."/>
            <person name="Wang X."/>
            <person name="Yssel A.E.J."/>
            <person name="Chaluvadi S.R."/>
            <person name="Johnson M."/>
            <person name="Gangashetty P."/>
            <person name="Hamidou F."/>
            <person name="Sanogo M.D."/>
            <person name="Zwaenepoel A."/>
            <person name="Wallace J."/>
            <person name="Van De Peer Y."/>
            <person name="Van Deynze A."/>
        </authorList>
    </citation>
    <scope>NUCLEOTIDE SEQUENCE</scope>
    <source>
        <tissue evidence="4">Leaves</tissue>
    </source>
</reference>
<protein>
    <recommendedName>
        <fullName evidence="6">FBD domain-containing protein</fullName>
    </recommendedName>
</protein>
<evidence type="ECO:0000259" key="2">
    <source>
        <dbReference type="Pfam" id="PF08387"/>
    </source>
</evidence>
<dbReference type="Pfam" id="PF23622">
    <property type="entry name" value="LRR_At1g61320_AtMIF1"/>
    <property type="match status" value="1"/>
</dbReference>
<evidence type="ECO:0008006" key="6">
    <source>
        <dbReference type="Google" id="ProtNLM"/>
    </source>
</evidence>
<name>A0A835BRK7_9POAL</name>
<keyword evidence="5" id="KW-1185">Reference proteome</keyword>
<dbReference type="InterPro" id="IPR006566">
    <property type="entry name" value="FBD"/>
</dbReference>
<dbReference type="EMBL" id="JACEFO010001742">
    <property type="protein sequence ID" value="KAF8712644.1"/>
    <property type="molecule type" value="Genomic_DNA"/>
</dbReference>
<feature type="compositionally biased region" description="Polar residues" evidence="1">
    <location>
        <begin position="1"/>
        <end position="17"/>
    </location>
</feature>
<dbReference type="InterPro" id="IPR055357">
    <property type="entry name" value="LRR_At1g61320_AtMIF1"/>
</dbReference>
<dbReference type="InterPro" id="IPR032675">
    <property type="entry name" value="LRR_dom_sf"/>
</dbReference>
<evidence type="ECO:0000313" key="5">
    <source>
        <dbReference type="Proteomes" id="UP000636709"/>
    </source>
</evidence>